<evidence type="ECO:0000313" key="3">
    <source>
        <dbReference type="EMBL" id="KAI3832712.1"/>
    </source>
</evidence>
<accession>A0AAD4X3P4</accession>
<dbReference type="EMBL" id="JAJJMB010017986">
    <property type="protein sequence ID" value="KAI3832712.1"/>
    <property type="molecule type" value="Genomic_DNA"/>
</dbReference>
<gene>
    <name evidence="3" type="ORF">MKW98_002258</name>
</gene>
<sequence>NQNQSQRTVMEDSSMTTVELLRSQLISERSISKTVRERAEELAKRVMELEGQLRFVSLRRKKAEKAVEVVLSILKSNEISDFSDELDSSSEKERNACETLREEKSFSMLKAKREEKEGQSGWDHESFHSIDRSVSWESCTGSSGSLGKKKNSSQTRGRSRSFSIGGSSAEQLLGKSCWQMKRRETRSALAEIRDDCRLQENGTDTEFGDISSGSNKPAILKESLKGKVFVDLDMKRSLENQARLIGHYEAEENAQREWEEKFRENNSCTPDSCEPWNQSDVTDMTEERETTKVTLESARATLSNGIRATTEREDVSRSGEEKFKTLPKGFIPTSILNAGCSDQQPNCLSSMEKGLNGYSEFSFSHHQEYTESKANGKPELDWPDRNSSNPTSCGSSENQLSQTFPTSNTSGSSSSKGRQNELRLVTHHEATKGLGDVLESLRLAKLSLNQEISRLPLGSHRRLVDSARDNPVLDIKAADATEMPIECTGLFRVPTVFQPDHNCLLTPRLWSPHGKDTRTDFL</sequence>
<dbReference type="AlphaFoldDB" id="A0AAD4X3P4"/>
<dbReference type="PANTHER" id="PTHR33701">
    <property type="entry name" value="TRANSMEMBRANE PROTEIN"/>
    <property type="match status" value="1"/>
</dbReference>
<feature type="region of interest" description="Disordered" evidence="2">
    <location>
        <begin position="267"/>
        <end position="287"/>
    </location>
</feature>
<feature type="compositionally biased region" description="Polar residues" evidence="2">
    <location>
        <begin position="267"/>
        <end position="282"/>
    </location>
</feature>
<feature type="compositionally biased region" description="Basic and acidic residues" evidence="2">
    <location>
        <begin position="369"/>
        <end position="384"/>
    </location>
</feature>
<dbReference type="PANTHER" id="PTHR33701:SF3">
    <property type="entry name" value="TRANSCRIPTIONAL REGULATOR ATRX"/>
    <property type="match status" value="1"/>
</dbReference>
<keyword evidence="4" id="KW-1185">Reference proteome</keyword>
<feature type="region of interest" description="Disordered" evidence="2">
    <location>
        <begin position="369"/>
        <end position="419"/>
    </location>
</feature>
<feature type="non-terminal residue" evidence="3">
    <location>
        <position position="522"/>
    </location>
</feature>
<keyword evidence="1" id="KW-0175">Coiled coil</keyword>
<feature type="coiled-coil region" evidence="1">
    <location>
        <begin position="32"/>
        <end position="66"/>
    </location>
</feature>
<comment type="caution">
    <text evidence="3">The sequence shown here is derived from an EMBL/GenBank/DDBJ whole genome shotgun (WGS) entry which is preliminary data.</text>
</comment>
<evidence type="ECO:0000256" key="2">
    <source>
        <dbReference type="SAM" id="MobiDB-lite"/>
    </source>
</evidence>
<feature type="region of interest" description="Disordered" evidence="2">
    <location>
        <begin position="136"/>
        <end position="165"/>
    </location>
</feature>
<reference evidence="3" key="1">
    <citation type="submission" date="2022-04" db="EMBL/GenBank/DDBJ databases">
        <title>A functionally conserved STORR gene fusion in Papaver species that diverged 16.8 million years ago.</title>
        <authorList>
            <person name="Catania T."/>
        </authorList>
    </citation>
    <scope>NUCLEOTIDE SEQUENCE</scope>
    <source>
        <strain evidence="3">S-188037</strain>
    </source>
</reference>
<dbReference type="Proteomes" id="UP001202328">
    <property type="component" value="Unassembled WGS sequence"/>
</dbReference>
<organism evidence="3 4">
    <name type="scientific">Papaver atlanticum</name>
    <dbReference type="NCBI Taxonomy" id="357466"/>
    <lineage>
        <taxon>Eukaryota</taxon>
        <taxon>Viridiplantae</taxon>
        <taxon>Streptophyta</taxon>
        <taxon>Embryophyta</taxon>
        <taxon>Tracheophyta</taxon>
        <taxon>Spermatophyta</taxon>
        <taxon>Magnoliopsida</taxon>
        <taxon>Ranunculales</taxon>
        <taxon>Papaveraceae</taxon>
        <taxon>Papaveroideae</taxon>
        <taxon>Papaver</taxon>
    </lineage>
</organism>
<evidence type="ECO:0000256" key="1">
    <source>
        <dbReference type="SAM" id="Coils"/>
    </source>
</evidence>
<feature type="compositionally biased region" description="Polar residues" evidence="2">
    <location>
        <begin position="385"/>
        <end position="405"/>
    </location>
</feature>
<evidence type="ECO:0000313" key="4">
    <source>
        <dbReference type="Proteomes" id="UP001202328"/>
    </source>
</evidence>
<proteinExistence type="predicted"/>
<feature type="compositionally biased region" description="Low complexity" evidence="2">
    <location>
        <begin position="406"/>
        <end position="415"/>
    </location>
</feature>
<protein>
    <submittedName>
        <fullName evidence="3">Uncharacterized protein</fullName>
    </submittedName>
</protein>
<name>A0AAD4X3P4_9MAGN</name>